<proteinExistence type="predicted"/>
<name>A0ABM1LP90_PRUMU</name>
<dbReference type="GeneID" id="107880980"/>
<evidence type="ECO:0000313" key="1">
    <source>
        <dbReference type="Proteomes" id="UP000694861"/>
    </source>
</evidence>
<dbReference type="RefSeq" id="XP_016649217.1">
    <property type="nucleotide sequence ID" value="XM_016793731.1"/>
</dbReference>
<organism evidence="1 2">
    <name type="scientific">Prunus mume</name>
    <name type="common">Japanese apricot</name>
    <name type="synonym">Armeniaca mume</name>
    <dbReference type="NCBI Taxonomy" id="102107"/>
    <lineage>
        <taxon>Eukaryota</taxon>
        <taxon>Viridiplantae</taxon>
        <taxon>Streptophyta</taxon>
        <taxon>Embryophyta</taxon>
        <taxon>Tracheophyta</taxon>
        <taxon>Spermatophyta</taxon>
        <taxon>Magnoliopsida</taxon>
        <taxon>eudicotyledons</taxon>
        <taxon>Gunneridae</taxon>
        <taxon>Pentapetalae</taxon>
        <taxon>rosids</taxon>
        <taxon>fabids</taxon>
        <taxon>Rosales</taxon>
        <taxon>Rosaceae</taxon>
        <taxon>Amygdaloideae</taxon>
        <taxon>Amygdaleae</taxon>
        <taxon>Prunus</taxon>
    </lineage>
</organism>
<reference evidence="2" key="2">
    <citation type="submission" date="2025-08" db="UniProtKB">
        <authorList>
            <consortium name="RefSeq"/>
        </authorList>
    </citation>
    <scope>IDENTIFICATION</scope>
</reference>
<sequence>MGTPNIAASTSSQFPAVLPPTSHCLGTPDIVADTSPQFPVVLHPTPPFLSISDTTAGTSPKLPTVLPPTPHFLSTSDTTAGTYPLLPTMPPRGEIIDDSHKDGDVSTSVGHLSEKSMSWQDWDNSFMTFKAFFHDGVTHSMKSSHGSVFL</sequence>
<protein>
    <submittedName>
        <fullName evidence="2">Uncharacterized protein LOC107880980</fullName>
    </submittedName>
</protein>
<keyword evidence="1" id="KW-1185">Reference proteome</keyword>
<reference evidence="1" key="1">
    <citation type="journal article" date="2012" name="Nat. Commun.">
        <title>The genome of Prunus mume.</title>
        <authorList>
            <person name="Zhang Q."/>
            <person name="Chen W."/>
            <person name="Sun L."/>
            <person name="Zhao F."/>
            <person name="Huang B."/>
            <person name="Yang W."/>
            <person name="Tao Y."/>
            <person name="Wang J."/>
            <person name="Yuan Z."/>
            <person name="Fan G."/>
            <person name="Xing Z."/>
            <person name="Han C."/>
            <person name="Pan H."/>
            <person name="Zhong X."/>
            <person name="Shi W."/>
            <person name="Liang X."/>
            <person name="Du D."/>
            <person name="Sun F."/>
            <person name="Xu Z."/>
            <person name="Hao R."/>
            <person name="Lv T."/>
            <person name="Lv Y."/>
            <person name="Zheng Z."/>
            <person name="Sun M."/>
            <person name="Luo L."/>
            <person name="Cai M."/>
            <person name="Gao Y."/>
            <person name="Wang J."/>
            <person name="Yin Y."/>
            <person name="Xu X."/>
            <person name="Cheng T."/>
            <person name="Wang J."/>
        </authorList>
    </citation>
    <scope>NUCLEOTIDE SEQUENCE [LARGE SCALE GENOMIC DNA]</scope>
</reference>
<dbReference type="Proteomes" id="UP000694861">
    <property type="component" value="Linkage group LG4"/>
</dbReference>
<gene>
    <name evidence="2" type="primary">LOC107880980</name>
</gene>
<evidence type="ECO:0000313" key="2">
    <source>
        <dbReference type="RefSeq" id="XP_016649217.1"/>
    </source>
</evidence>
<accession>A0ABM1LP90</accession>